<dbReference type="EMBL" id="JALGBH010000002">
    <property type="protein sequence ID" value="MCJ0743602.1"/>
    <property type="molecule type" value="Genomic_DNA"/>
</dbReference>
<keyword evidence="1" id="KW-0472">Membrane</keyword>
<protein>
    <submittedName>
        <fullName evidence="2">DUF3352 domain-containing protein</fullName>
    </submittedName>
</protein>
<evidence type="ECO:0000256" key="1">
    <source>
        <dbReference type="SAM" id="Phobius"/>
    </source>
</evidence>
<sequence length="518" mass="59710">MKRFYFVITILIAAIFIMAYQYFKILNKGTSDNEWALNQTASNAALLVSFDNDKTFYEIINGQGIIRQVIGEQKTDLLKSIYEDFNANSSFKAISESNKVFLGFVPLKNKEIGFMITLQLKNKINPGIFKHLNAENNNNILKIKSGDSTQYYLSFKDNKLAIADNEDCLLHIFDNKNTNNNFASYIRTQNKFSKNVLANIYVDFNQLSKLLAPILNSELSGELNVLKQKDIYANFSYNFSTEKLLLNGYLDIQNDHNYFKLFENIPEQKIYIDEILPDKTANYAIYSISDYTNWQKALIKWHNNNKSAQKTEQQINLIKEKYRIDLNQILPKYIKNQFGCFELNTGEKFGLIALNNGDKLSQALLDLSTEYSPEIRIFKEPGILYSFFGEPFKKFDRPFYIIKDNFLVVANNASSLQVFLNSYNNGKLLAATSGYQQFISQLPNASTILYYINNDNSTDIFSRNLKTPYYKHFRSESGFKNYNAYGLQLMADNGKFLSNVVLMTKQKELSVDSLTHLP</sequence>
<organism evidence="2 3">
    <name type="scientific">Pedobacter montanisoli</name>
    <dbReference type="NCBI Taxonomy" id="2923277"/>
    <lineage>
        <taxon>Bacteria</taxon>
        <taxon>Pseudomonadati</taxon>
        <taxon>Bacteroidota</taxon>
        <taxon>Sphingobacteriia</taxon>
        <taxon>Sphingobacteriales</taxon>
        <taxon>Sphingobacteriaceae</taxon>
        <taxon>Pedobacter</taxon>
    </lineage>
</organism>
<reference evidence="2" key="1">
    <citation type="submission" date="2022-03" db="EMBL/GenBank/DDBJ databases">
        <authorList>
            <person name="Woo C.Y."/>
        </authorList>
    </citation>
    <scope>NUCLEOTIDE SEQUENCE</scope>
    <source>
        <strain evidence="2">CYS-01</strain>
    </source>
</reference>
<proteinExistence type="predicted"/>
<comment type="caution">
    <text evidence="2">The sequence shown here is derived from an EMBL/GenBank/DDBJ whole genome shotgun (WGS) entry which is preliminary data.</text>
</comment>
<dbReference type="RefSeq" id="WP_243362837.1">
    <property type="nucleotide sequence ID" value="NZ_JALGBH010000002.1"/>
</dbReference>
<keyword evidence="1" id="KW-1133">Transmembrane helix</keyword>
<gene>
    <name evidence="2" type="ORF">MMF97_12845</name>
</gene>
<feature type="transmembrane region" description="Helical" evidence="1">
    <location>
        <begin position="5"/>
        <end position="23"/>
    </location>
</feature>
<keyword evidence="3" id="KW-1185">Reference proteome</keyword>
<accession>A0ABS9ZZ91</accession>
<dbReference type="Proteomes" id="UP001165460">
    <property type="component" value="Unassembled WGS sequence"/>
</dbReference>
<keyword evidence="1" id="KW-0812">Transmembrane</keyword>
<name>A0ABS9ZZ91_9SPHI</name>
<evidence type="ECO:0000313" key="3">
    <source>
        <dbReference type="Proteomes" id="UP001165460"/>
    </source>
</evidence>
<evidence type="ECO:0000313" key="2">
    <source>
        <dbReference type="EMBL" id="MCJ0743602.1"/>
    </source>
</evidence>